<sequence length="440" mass="50132">MDRRSYETGGSEEDEDLVIAEIEGRTSEHGEPPAKRRKLDIAEEPQQQLDTSSVLQQNSALGQPKPRPRAKRNFRKVNFGTWEIEPGYYSPYPLPDEDDAVYTAFQRITPPPSTANGRHGRSRKNGDGLESEDFAPGAGTLWVCDRCFKYMKNASSHEHHTKTCHLAHPPGRKVYQKGALTIWEVDGALSKLFCQNLSLFGKLFIDVKEIYFDVEPFMFYILTDGDPKRDHVLGFFSKEKISYDNNNLACIITFPPYQKRGYGMLMVEFSYELSRRDGVFGSPERPLSESGVRTYLAFWIAMLVRHMRLAFEVPGSPTRSGNSIRRWKNTKGWDGELPRTRARDGTLPNGSHQEDPFAGKRTISGLDVSVKMTLQDLAQATYIRPEDIAMALNECSLLRRRRTVGSDSHAEILISQRDLERVAETYHVKPQFLHLDHVML</sequence>
<keyword evidence="7" id="KW-0862">Zinc</keyword>
<reference evidence="16 17" key="1">
    <citation type="journal article" date="2016" name="Mol. Biol. Evol.">
        <title>Comparative Genomics of Early-Diverging Mushroom-Forming Fungi Provides Insights into the Origins of Lignocellulose Decay Capabilities.</title>
        <authorList>
            <person name="Nagy L.G."/>
            <person name="Riley R."/>
            <person name="Tritt A."/>
            <person name="Adam C."/>
            <person name="Daum C."/>
            <person name="Floudas D."/>
            <person name="Sun H."/>
            <person name="Yadav J.S."/>
            <person name="Pangilinan J."/>
            <person name="Larsson K.H."/>
            <person name="Matsuura K."/>
            <person name="Barry K."/>
            <person name="Labutti K."/>
            <person name="Kuo R."/>
            <person name="Ohm R.A."/>
            <person name="Bhattacharya S.S."/>
            <person name="Shirouzu T."/>
            <person name="Yoshinaga Y."/>
            <person name="Martin F.M."/>
            <person name="Grigoriev I.V."/>
            <person name="Hibbett D.S."/>
        </authorList>
    </citation>
    <scope>NUCLEOTIDE SEQUENCE [LARGE SCALE GENOMIC DNA]</scope>
    <source>
        <strain evidence="16 17">TUFC12733</strain>
    </source>
</reference>
<keyword evidence="6" id="KW-0863">Zinc-finger</keyword>
<dbReference type="SUPFAM" id="SSF55729">
    <property type="entry name" value="Acyl-CoA N-acyltransferases (Nat)"/>
    <property type="match status" value="1"/>
</dbReference>
<comment type="similarity">
    <text evidence="2">Belongs to the MYST (SAS/MOZ) family.</text>
</comment>
<dbReference type="InterPro" id="IPR050603">
    <property type="entry name" value="MYST_HAT"/>
</dbReference>
<evidence type="ECO:0000256" key="1">
    <source>
        <dbReference type="ARBA" id="ARBA00004123"/>
    </source>
</evidence>
<evidence type="ECO:0000256" key="13">
    <source>
        <dbReference type="PIRSR" id="PIRSR602717-51"/>
    </source>
</evidence>
<feature type="region of interest" description="Disordered" evidence="14">
    <location>
        <begin position="108"/>
        <end position="132"/>
    </location>
</feature>
<dbReference type="GO" id="GO:0046972">
    <property type="term" value="F:histone H4K16 acetyltransferase activity"/>
    <property type="evidence" value="ECO:0007669"/>
    <property type="project" value="TreeGrafter"/>
</dbReference>
<dbReference type="GO" id="GO:0008270">
    <property type="term" value="F:zinc ion binding"/>
    <property type="evidence" value="ECO:0007669"/>
    <property type="project" value="UniProtKB-KW"/>
</dbReference>
<evidence type="ECO:0000256" key="7">
    <source>
        <dbReference type="ARBA" id="ARBA00022833"/>
    </source>
</evidence>
<dbReference type="PANTHER" id="PTHR10615:SF219">
    <property type="entry name" value="HISTONE ACETYLTRANSFERASE KAT5"/>
    <property type="match status" value="1"/>
</dbReference>
<dbReference type="InterPro" id="IPR002717">
    <property type="entry name" value="HAT_MYST-type"/>
</dbReference>
<dbReference type="GO" id="GO:0006355">
    <property type="term" value="P:regulation of DNA-templated transcription"/>
    <property type="evidence" value="ECO:0007669"/>
    <property type="project" value="InterPro"/>
</dbReference>
<evidence type="ECO:0000256" key="12">
    <source>
        <dbReference type="ARBA" id="ARBA00023315"/>
    </source>
</evidence>
<name>A0A167JZE3_CALVF</name>
<keyword evidence="17" id="KW-1185">Reference proteome</keyword>
<gene>
    <name evidence="16" type="ORF">CALVIDRAFT_539474</name>
</gene>
<feature type="region of interest" description="Disordered" evidence="14">
    <location>
        <begin position="1"/>
        <end position="73"/>
    </location>
</feature>
<dbReference type="Gene3D" id="1.10.10.10">
    <property type="entry name" value="Winged helix-like DNA-binding domain superfamily/Winged helix DNA-binding domain"/>
    <property type="match status" value="1"/>
</dbReference>
<dbReference type="AlphaFoldDB" id="A0A167JZE3"/>
<keyword evidence="10" id="KW-0804">Transcription</keyword>
<dbReference type="GO" id="GO:0035267">
    <property type="term" value="C:NuA4 histone acetyltransferase complex"/>
    <property type="evidence" value="ECO:0007669"/>
    <property type="project" value="TreeGrafter"/>
</dbReference>
<keyword evidence="4 16" id="KW-0808">Transferase</keyword>
<accession>A0A167JZE3</accession>
<dbReference type="InterPro" id="IPR040706">
    <property type="entry name" value="Zf-MYST"/>
</dbReference>
<dbReference type="GO" id="GO:0005634">
    <property type="term" value="C:nucleus"/>
    <property type="evidence" value="ECO:0007669"/>
    <property type="project" value="UniProtKB-SubCell"/>
</dbReference>
<evidence type="ECO:0000256" key="10">
    <source>
        <dbReference type="ARBA" id="ARBA00023163"/>
    </source>
</evidence>
<dbReference type="InterPro" id="IPR036388">
    <property type="entry name" value="WH-like_DNA-bd_sf"/>
</dbReference>
<comment type="subcellular location">
    <subcellularLocation>
        <location evidence="1">Nucleus</location>
    </subcellularLocation>
</comment>
<dbReference type="STRING" id="1330018.A0A167JZE3"/>
<dbReference type="OrthoDB" id="787137at2759"/>
<dbReference type="PANTHER" id="PTHR10615">
    <property type="entry name" value="HISTONE ACETYLTRANSFERASE"/>
    <property type="match status" value="1"/>
</dbReference>
<keyword evidence="9" id="KW-0805">Transcription regulation</keyword>
<feature type="active site" description="Proton donor/acceptor" evidence="13">
    <location>
        <position position="284"/>
    </location>
</feature>
<dbReference type="Pfam" id="PF01853">
    <property type="entry name" value="MOZ_SAS"/>
    <property type="match status" value="1"/>
</dbReference>
<feature type="compositionally biased region" description="Basic and acidic residues" evidence="14">
    <location>
        <begin position="22"/>
        <end position="34"/>
    </location>
</feature>
<dbReference type="InterPro" id="IPR016181">
    <property type="entry name" value="Acyl_CoA_acyltransferase"/>
</dbReference>
<keyword evidence="5" id="KW-0479">Metal-binding</keyword>
<evidence type="ECO:0000256" key="3">
    <source>
        <dbReference type="ARBA" id="ARBA00013184"/>
    </source>
</evidence>
<dbReference type="Proteomes" id="UP000076738">
    <property type="component" value="Unassembled WGS sequence"/>
</dbReference>
<feature type="compositionally biased region" description="Polar residues" evidence="14">
    <location>
        <begin position="45"/>
        <end position="61"/>
    </location>
</feature>
<evidence type="ECO:0000256" key="8">
    <source>
        <dbReference type="ARBA" id="ARBA00022990"/>
    </source>
</evidence>
<protein>
    <recommendedName>
        <fullName evidence="3">histone acetyltransferase</fullName>
        <ecNumber evidence="3">2.3.1.48</ecNumber>
    </recommendedName>
</protein>
<evidence type="ECO:0000256" key="2">
    <source>
        <dbReference type="ARBA" id="ARBA00010107"/>
    </source>
</evidence>
<evidence type="ECO:0000256" key="6">
    <source>
        <dbReference type="ARBA" id="ARBA00022771"/>
    </source>
</evidence>
<evidence type="ECO:0000256" key="11">
    <source>
        <dbReference type="ARBA" id="ARBA00023242"/>
    </source>
</evidence>
<keyword evidence="11" id="KW-0539">Nucleus</keyword>
<dbReference type="EC" id="2.3.1.48" evidence="3"/>
<dbReference type="Gene3D" id="3.40.630.30">
    <property type="match status" value="1"/>
</dbReference>
<organism evidence="16 17">
    <name type="scientific">Calocera viscosa (strain TUFC12733)</name>
    <dbReference type="NCBI Taxonomy" id="1330018"/>
    <lineage>
        <taxon>Eukaryota</taxon>
        <taxon>Fungi</taxon>
        <taxon>Dikarya</taxon>
        <taxon>Basidiomycota</taxon>
        <taxon>Agaricomycotina</taxon>
        <taxon>Dacrymycetes</taxon>
        <taxon>Dacrymycetales</taxon>
        <taxon>Dacrymycetaceae</taxon>
        <taxon>Calocera</taxon>
    </lineage>
</organism>
<evidence type="ECO:0000259" key="15">
    <source>
        <dbReference type="PROSITE" id="PS51726"/>
    </source>
</evidence>
<feature type="region of interest" description="Disordered" evidence="14">
    <location>
        <begin position="338"/>
        <end position="358"/>
    </location>
</feature>
<evidence type="ECO:0000256" key="4">
    <source>
        <dbReference type="ARBA" id="ARBA00022679"/>
    </source>
</evidence>
<evidence type="ECO:0000256" key="14">
    <source>
        <dbReference type="SAM" id="MobiDB-lite"/>
    </source>
</evidence>
<dbReference type="EMBL" id="KV417297">
    <property type="protein sequence ID" value="KZO94099.1"/>
    <property type="molecule type" value="Genomic_DNA"/>
</dbReference>
<dbReference type="Gene3D" id="3.30.60.60">
    <property type="entry name" value="N-acetyl transferase-like"/>
    <property type="match status" value="1"/>
</dbReference>
<dbReference type="Pfam" id="PF17772">
    <property type="entry name" value="zf-MYST"/>
    <property type="match status" value="1"/>
</dbReference>
<keyword evidence="12 16" id="KW-0012">Acyltransferase</keyword>
<dbReference type="PROSITE" id="PS51726">
    <property type="entry name" value="MYST_HAT"/>
    <property type="match status" value="1"/>
</dbReference>
<keyword evidence="8" id="KW-0007">Acetylation</keyword>
<evidence type="ECO:0000313" key="16">
    <source>
        <dbReference type="EMBL" id="KZO94099.1"/>
    </source>
</evidence>
<evidence type="ECO:0000256" key="5">
    <source>
        <dbReference type="ARBA" id="ARBA00022723"/>
    </source>
</evidence>
<evidence type="ECO:0000256" key="9">
    <source>
        <dbReference type="ARBA" id="ARBA00023015"/>
    </source>
</evidence>
<proteinExistence type="inferred from homology"/>
<dbReference type="PROSITE" id="PS00028">
    <property type="entry name" value="ZINC_FINGER_C2H2_1"/>
    <property type="match status" value="1"/>
</dbReference>
<feature type="domain" description="MYST-type HAT" evidence="15">
    <location>
        <begin position="69"/>
        <end position="440"/>
    </location>
</feature>
<dbReference type="InterPro" id="IPR013087">
    <property type="entry name" value="Znf_C2H2_type"/>
</dbReference>
<evidence type="ECO:0000313" key="17">
    <source>
        <dbReference type="Proteomes" id="UP000076738"/>
    </source>
</evidence>